<gene>
    <name evidence="5" type="ORF">E1269_31050</name>
</gene>
<dbReference type="OrthoDB" id="5179582at2"/>
<dbReference type="AlphaFoldDB" id="A0A4R5CBR1"/>
<dbReference type="InterPro" id="IPR017938">
    <property type="entry name" value="Riboflavin_synthase-like_b-brl"/>
</dbReference>
<dbReference type="Pfam" id="PF00175">
    <property type="entry name" value="NAD_binding_1"/>
    <property type="match status" value="1"/>
</dbReference>
<dbReference type="InterPro" id="IPR008333">
    <property type="entry name" value="Cbr1-like_FAD-bd_dom"/>
</dbReference>
<evidence type="ECO:0000256" key="2">
    <source>
        <dbReference type="ARBA" id="ARBA00022714"/>
    </source>
</evidence>
<comment type="cofactor">
    <cofactor evidence="1">
        <name>FAD</name>
        <dbReference type="ChEBI" id="CHEBI:57692"/>
    </cofactor>
</comment>
<keyword evidence="2" id="KW-0001">2Fe-2S</keyword>
<dbReference type="EMBL" id="SMKZ01000089">
    <property type="protein sequence ID" value="TDD95690.1"/>
    <property type="molecule type" value="Genomic_DNA"/>
</dbReference>
<evidence type="ECO:0000313" key="6">
    <source>
        <dbReference type="Proteomes" id="UP000294739"/>
    </source>
</evidence>
<dbReference type="Proteomes" id="UP000294739">
    <property type="component" value="Unassembled WGS sequence"/>
</dbReference>
<dbReference type="GO" id="GO:0016491">
    <property type="term" value="F:oxidoreductase activity"/>
    <property type="evidence" value="ECO:0007669"/>
    <property type="project" value="InterPro"/>
</dbReference>
<dbReference type="InParanoid" id="A0A4R5CBR1"/>
<dbReference type="InterPro" id="IPR050415">
    <property type="entry name" value="MRET"/>
</dbReference>
<dbReference type="PRINTS" id="PR00410">
    <property type="entry name" value="PHEHYDRXLASE"/>
</dbReference>
<dbReference type="PROSITE" id="PS51384">
    <property type="entry name" value="FAD_FR"/>
    <property type="match status" value="1"/>
</dbReference>
<dbReference type="PANTHER" id="PTHR47354">
    <property type="entry name" value="NADH OXIDOREDUCTASE HCR"/>
    <property type="match status" value="1"/>
</dbReference>
<proteinExistence type="predicted"/>
<reference evidence="5 6" key="1">
    <citation type="submission" date="2019-03" db="EMBL/GenBank/DDBJ databases">
        <title>Draft genome sequences of novel Actinobacteria.</title>
        <authorList>
            <person name="Sahin N."/>
            <person name="Ay H."/>
            <person name="Saygin H."/>
        </authorList>
    </citation>
    <scope>NUCLEOTIDE SEQUENCE [LARGE SCALE GENOMIC DNA]</scope>
    <source>
        <strain evidence="5 6">5K138</strain>
    </source>
</reference>
<dbReference type="GO" id="GO:0051537">
    <property type="term" value="F:2 iron, 2 sulfur cluster binding"/>
    <property type="evidence" value="ECO:0007669"/>
    <property type="project" value="UniProtKB-KW"/>
</dbReference>
<evidence type="ECO:0000313" key="5">
    <source>
        <dbReference type="EMBL" id="TDD95690.1"/>
    </source>
</evidence>
<dbReference type="Pfam" id="PF00970">
    <property type="entry name" value="FAD_binding_6"/>
    <property type="match status" value="1"/>
</dbReference>
<keyword evidence="2" id="KW-0408">Iron</keyword>
<keyword evidence="2" id="KW-0479">Metal-binding</keyword>
<comment type="caution">
    <text evidence="5">The sequence shown here is derived from an EMBL/GenBank/DDBJ whole genome shotgun (WGS) entry which is preliminary data.</text>
</comment>
<dbReference type="InterPro" id="IPR001433">
    <property type="entry name" value="OxRdtase_FAD/NAD-bd"/>
</dbReference>
<keyword evidence="6" id="KW-1185">Reference proteome</keyword>
<dbReference type="CDD" id="cd06217">
    <property type="entry name" value="FNR_iron_sulfur_binding_3"/>
    <property type="match status" value="1"/>
</dbReference>
<organism evidence="5 6">
    <name type="scientific">Jiangella asiatica</name>
    <dbReference type="NCBI Taxonomy" id="2530372"/>
    <lineage>
        <taxon>Bacteria</taxon>
        <taxon>Bacillati</taxon>
        <taxon>Actinomycetota</taxon>
        <taxon>Actinomycetes</taxon>
        <taxon>Jiangellales</taxon>
        <taxon>Jiangellaceae</taxon>
        <taxon>Jiangella</taxon>
    </lineage>
</organism>
<dbReference type="InterPro" id="IPR017927">
    <property type="entry name" value="FAD-bd_FR_type"/>
</dbReference>
<dbReference type="Gene3D" id="2.40.30.10">
    <property type="entry name" value="Translation factors"/>
    <property type="match status" value="1"/>
</dbReference>
<feature type="domain" description="FAD-binding FR-type" evidence="4">
    <location>
        <begin position="41"/>
        <end position="142"/>
    </location>
</feature>
<evidence type="ECO:0000256" key="1">
    <source>
        <dbReference type="ARBA" id="ARBA00001974"/>
    </source>
</evidence>
<sequence>MGSRHPTAPGRRARLLGERRLPRLRRPVARTALPGRLSARLTWRVATLAETQDETATARTLRLDVPDWPGHLSGQHVDVRLTDEDGYSAQRSYSLAAPADGDRIELTVQRIADGEVSAYLADTYAVGDPIEVRGPVGGWFVWRPADPAPVLLVAGGSGIVPLMAMIRTRRQTGSRAPFRLVYSVRSPADQYYTPELRRSARDDGGLDVAVVYTRSAPDGWSRPPGRITAADLASLGWPASLEPSCYVCGPTGFVEAAASALVDQGHDPRRIRTERFGPSGSGG</sequence>
<dbReference type="SUPFAM" id="SSF63380">
    <property type="entry name" value="Riboflavin synthase domain-like"/>
    <property type="match status" value="1"/>
</dbReference>
<accession>A0A4R5CBR1</accession>
<dbReference type="Gene3D" id="3.40.50.80">
    <property type="entry name" value="Nucleotide-binding domain of ferredoxin-NADP reductase (FNR) module"/>
    <property type="match status" value="1"/>
</dbReference>
<evidence type="ECO:0000256" key="3">
    <source>
        <dbReference type="ARBA" id="ARBA00023014"/>
    </source>
</evidence>
<dbReference type="PANTHER" id="PTHR47354:SF5">
    <property type="entry name" value="PROTEIN RFBI"/>
    <property type="match status" value="1"/>
</dbReference>
<keyword evidence="3" id="KW-0411">Iron-sulfur</keyword>
<dbReference type="SUPFAM" id="SSF52343">
    <property type="entry name" value="Ferredoxin reductase-like, C-terminal NADP-linked domain"/>
    <property type="match status" value="1"/>
</dbReference>
<name>A0A4R5CBR1_9ACTN</name>
<evidence type="ECO:0000259" key="4">
    <source>
        <dbReference type="PROSITE" id="PS51384"/>
    </source>
</evidence>
<protein>
    <submittedName>
        <fullName evidence="5">Oxidoreductase</fullName>
    </submittedName>
</protein>
<dbReference type="InterPro" id="IPR039261">
    <property type="entry name" value="FNR_nucleotide-bd"/>
</dbReference>